<gene>
    <name evidence="1" type="ORF">BDM02DRAFT_3130135</name>
</gene>
<accession>A0ACB6ZC22</accession>
<protein>
    <submittedName>
        <fullName evidence="1">Uncharacterized protein</fullName>
    </submittedName>
</protein>
<dbReference type="Proteomes" id="UP000886501">
    <property type="component" value="Unassembled WGS sequence"/>
</dbReference>
<comment type="caution">
    <text evidence="1">The sequence shown here is derived from an EMBL/GenBank/DDBJ whole genome shotgun (WGS) entry which is preliminary data.</text>
</comment>
<evidence type="ECO:0000313" key="1">
    <source>
        <dbReference type="EMBL" id="KAF9646853.1"/>
    </source>
</evidence>
<keyword evidence="2" id="KW-1185">Reference proteome</keyword>
<reference evidence="1" key="2">
    <citation type="journal article" date="2020" name="Nat. Commun.">
        <title>Large-scale genome sequencing of mycorrhizal fungi provides insights into the early evolution of symbiotic traits.</title>
        <authorList>
            <person name="Miyauchi S."/>
            <person name="Kiss E."/>
            <person name="Kuo A."/>
            <person name="Drula E."/>
            <person name="Kohler A."/>
            <person name="Sanchez-Garcia M."/>
            <person name="Morin E."/>
            <person name="Andreopoulos B."/>
            <person name="Barry K.W."/>
            <person name="Bonito G."/>
            <person name="Buee M."/>
            <person name="Carver A."/>
            <person name="Chen C."/>
            <person name="Cichocki N."/>
            <person name="Clum A."/>
            <person name="Culley D."/>
            <person name="Crous P.W."/>
            <person name="Fauchery L."/>
            <person name="Girlanda M."/>
            <person name="Hayes R.D."/>
            <person name="Keri Z."/>
            <person name="LaButti K."/>
            <person name="Lipzen A."/>
            <person name="Lombard V."/>
            <person name="Magnuson J."/>
            <person name="Maillard F."/>
            <person name="Murat C."/>
            <person name="Nolan M."/>
            <person name="Ohm R.A."/>
            <person name="Pangilinan J."/>
            <person name="Pereira M.F."/>
            <person name="Perotto S."/>
            <person name="Peter M."/>
            <person name="Pfister S."/>
            <person name="Riley R."/>
            <person name="Sitrit Y."/>
            <person name="Stielow J.B."/>
            <person name="Szollosi G."/>
            <person name="Zifcakova L."/>
            <person name="Stursova M."/>
            <person name="Spatafora J.W."/>
            <person name="Tedersoo L."/>
            <person name="Vaario L.M."/>
            <person name="Yamada A."/>
            <person name="Yan M."/>
            <person name="Wang P."/>
            <person name="Xu J."/>
            <person name="Bruns T."/>
            <person name="Baldrian P."/>
            <person name="Vilgalys R."/>
            <person name="Dunand C."/>
            <person name="Henrissat B."/>
            <person name="Grigoriev I.V."/>
            <person name="Hibbett D."/>
            <person name="Nagy L.G."/>
            <person name="Martin F.M."/>
        </authorList>
    </citation>
    <scope>NUCLEOTIDE SEQUENCE</scope>
    <source>
        <strain evidence="1">P2</strain>
    </source>
</reference>
<dbReference type="EMBL" id="MU118047">
    <property type="protein sequence ID" value="KAF9646853.1"/>
    <property type="molecule type" value="Genomic_DNA"/>
</dbReference>
<organism evidence="1 2">
    <name type="scientific">Thelephora ganbajun</name>
    <name type="common">Ganba fungus</name>
    <dbReference type="NCBI Taxonomy" id="370292"/>
    <lineage>
        <taxon>Eukaryota</taxon>
        <taxon>Fungi</taxon>
        <taxon>Dikarya</taxon>
        <taxon>Basidiomycota</taxon>
        <taxon>Agaricomycotina</taxon>
        <taxon>Agaricomycetes</taxon>
        <taxon>Thelephorales</taxon>
        <taxon>Thelephoraceae</taxon>
        <taxon>Thelephora</taxon>
    </lineage>
</organism>
<name>A0ACB6ZC22_THEGA</name>
<proteinExistence type="predicted"/>
<evidence type="ECO:0000313" key="2">
    <source>
        <dbReference type="Proteomes" id="UP000886501"/>
    </source>
</evidence>
<sequence>MQQSYRSPRQPVRTRSKPYTRRQPPPRSGSIMATIRNIVTAPLSWFSTTNEFEDTPGKRRRAPGSQANADASDKHRSIKRQRVASPPQQPQGYLDPPLAMFQPRLKRDGASQGPISTAFPSTLVNVNTQEHQPDKFGRHCLSATVWSRRDQSLEVSMDNPPSRLITRDATMIPLPVSREASLSSVPRDSSVGPVRTPFRMRTTLSPIPVGSDYGPSPRRRERDPSEPPPLTALMSNPIFVKPPPNQHPTHRSQSAQPTTTLGALAQTSRAVGSPFSLILRQSNLHLNHPPSYDPPLRPINASEIALSELAIYRTPLLPTRLRSSETIPEMFKPKKVHAVVPMKSGKRDLPRLGTGRTKKKGKKQEDARKPYSAHGSMKRLLQRRKMEEVEKNQISYMDISDANAGDGPTSSTTESVTTPLPELDAPQHRVYARETSSLRVGRSRMNRPDRHTSVRPSRTKFSAAFEDDDLMDQKDQDVPRFETKPIFEPPKDFTFARDTASVVDAVPPEPPTKEPPIAALPFSLTPESPKPSFPSAPVLPTPQPPVPVISLSPPTPKKNDSTVGIPNFFANSSLLTRTSFPPTLPLPSGNLFGAPPVKGTPQPTPPATSDQTPLSTGTKGFTVTLGPSETIRPIFPPPGTPATAAPTITSPATLIFLTPSMKIEPTPEPAPTPFGGDQIKTSFPVPGPSSAQSPPSLFGGLPSSTIASPTSVPPTTPTIESNSAAISSEQKGSTPSMFSFGSSSGTPFVGFGTTGSTESPKPFSPEQSTISPSPGESAKPAVVAQSEAPKEAKPAFSFAFKFGAPSPEKPATPQFGESAQDTSNSGIFAFGTSSNAANTQKPLFGGFPRPVTPPREEEEVRMEESPTRVVEVTSLRQNEDSFFAGRAVNFGQSNGSTGSPFNFGTTSGDSTTFGGKLEEKLKPSTGFTFSSPGSGFGQPSPVFTFGKADNASQPATPSSSSPFTFGTSKLPEISTFGPSQATNPSLFNFGQRPGSNQGPPGFTFGQQQPPATTSNPFNFGQGQTLGPPSFGQQNGSVPNSPSTFNQPLSFGFGPATPTSTSNPFNFQNPSPITTTPSSAPGFTFGQQPPTQAQPSTPVSPFPVPGSPQPAGGSLFNIGASPTTQSPGTRAIKKLPTRRAGARR</sequence>
<reference evidence="1" key="1">
    <citation type="submission" date="2019-10" db="EMBL/GenBank/DDBJ databases">
        <authorList>
            <consortium name="DOE Joint Genome Institute"/>
            <person name="Kuo A."/>
            <person name="Miyauchi S."/>
            <person name="Kiss E."/>
            <person name="Drula E."/>
            <person name="Kohler A."/>
            <person name="Sanchez-Garcia M."/>
            <person name="Andreopoulos B."/>
            <person name="Barry K.W."/>
            <person name="Bonito G."/>
            <person name="Buee M."/>
            <person name="Carver A."/>
            <person name="Chen C."/>
            <person name="Cichocki N."/>
            <person name="Clum A."/>
            <person name="Culley D."/>
            <person name="Crous P.W."/>
            <person name="Fauchery L."/>
            <person name="Girlanda M."/>
            <person name="Hayes R."/>
            <person name="Keri Z."/>
            <person name="Labutti K."/>
            <person name="Lipzen A."/>
            <person name="Lombard V."/>
            <person name="Magnuson J."/>
            <person name="Maillard F."/>
            <person name="Morin E."/>
            <person name="Murat C."/>
            <person name="Nolan M."/>
            <person name="Ohm R."/>
            <person name="Pangilinan J."/>
            <person name="Pereira M."/>
            <person name="Perotto S."/>
            <person name="Peter M."/>
            <person name="Riley R."/>
            <person name="Sitrit Y."/>
            <person name="Stielow B."/>
            <person name="Szollosi G."/>
            <person name="Zifcakova L."/>
            <person name="Stursova M."/>
            <person name="Spatafora J.W."/>
            <person name="Tedersoo L."/>
            <person name="Vaario L.-M."/>
            <person name="Yamada A."/>
            <person name="Yan M."/>
            <person name="Wang P."/>
            <person name="Xu J."/>
            <person name="Bruns T."/>
            <person name="Baldrian P."/>
            <person name="Vilgalys R."/>
            <person name="Henrissat B."/>
            <person name="Grigoriev I.V."/>
            <person name="Hibbett D."/>
            <person name="Nagy L.G."/>
            <person name="Martin F.M."/>
        </authorList>
    </citation>
    <scope>NUCLEOTIDE SEQUENCE</scope>
    <source>
        <strain evidence="1">P2</strain>
    </source>
</reference>